<keyword evidence="5" id="KW-1185">Reference proteome</keyword>
<reference evidence="5" key="1">
    <citation type="journal article" date="2019" name="Int. J. Syst. Evol. Microbiol.">
        <title>The Global Catalogue of Microorganisms (GCM) 10K type strain sequencing project: providing services to taxonomists for standard genome sequencing and annotation.</title>
        <authorList>
            <consortium name="The Broad Institute Genomics Platform"/>
            <consortium name="The Broad Institute Genome Sequencing Center for Infectious Disease"/>
            <person name="Wu L."/>
            <person name="Ma J."/>
        </authorList>
    </citation>
    <scope>NUCLEOTIDE SEQUENCE [LARGE SCALE GENOMIC DNA]</scope>
    <source>
        <strain evidence="5">CCTCC AB 2013263</strain>
    </source>
</reference>
<evidence type="ECO:0000313" key="5">
    <source>
        <dbReference type="Proteomes" id="UP001595748"/>
    </source>
</evidence>
<comment type="function">
    <text evidence="3">Required for maturation of urease via the functional incorporation of the urease nickel metallocenter.</text>
</comment>
<keyword evidence="3" id="KW-0963">Cytoplasm</keyword>
<dbReference type="Proteomes" id="UP001595748">
    <property type="component" value="Unassembled WGS sequence"/>
</dbReference>
<dbReference type="PANTHER" id="PTHR33643">
    <property type="entry name" value="UREASE ACCESSORY PROTEIN D"/>
    <property type="match status" value="1"/>
</dbReference>
<dbReference type="EMBL" id="JBHRZF010000200">
    <property type="protein sequence ID" value="MFC3862514.1"/>
    <property type="molecule type" value="Genomic_DNA"/>
</dbReference>
<comment type="similarity">
    <text evidence="1 3">Belongs to the UreD family.</text>
</comment>
<dbReference type="PANTHER" id="PTHR33643:SF1">
    <property type="entry name" value="UREASE ACCESSORY PROTEIN D"/>
    <property type="match status" value="1"/>
</dbReference>
<comment type="subunit">
    <text evidence="3">UreD, UreF and UreG form a complex that acts as a GTP-hydrolysis-dependent molecular chaperone, activating the urease apoprotein by helping to assemble the nickel containing metallocenter of UreC. The UreE protein probably delivers the nickel.</text>
</comment>
<comment type="caution">
    <text evidence="4">The sequence shown here is derived from an EMBL/GenBank/DDBJ whole genome shotgun (WGS) entry which is preliminary data.</text>
</comment>
<dbReference type="InterPro" id="IPR002669">
    <property type="entry name" value="UreD"/>
</dbReference>
<proteinExistence type="inferred from homology"/>
<dbReference type="HAMAP" id="MF_01384">
    <property type="entry name" value="UreD"/>
    <property type="match status" value="1"/>
</dbReference>
<comment type="subcellular location">
    <subcellularLocation>
        <location evidence="3">Cytoplasm</location>
    </subcellularLocation>
</comment>
<keyword evidence="3" id="KW-0996">Nickel insertion</keyword>
<dbReference type="Pfam" id="PF01774">
    <property type="entry name" value="UreD"/>
    <property type="match status" value="1"/>
</dbReference>
<evidence type="ECO:0000256" key="3">
    <source>
        <dbReference type="HAMAP-Rule" id="MF_01384"/>
    </source>
</evidence>
<evidence type="ECO:0000256" key="1">
    <source>
        <dbReference type="ARBA" id="ARBA00007177"/>
    </source>
</evidence>
<accession>A0ABV8AAP6</accession>
<evidence type="ECO:0000256" key="2">
    <source>
        <dbReference type="ARBA" id="ARBA00023186"/>
    </source>
</evidence>
<evidence type="ECO:0000313" key="4">
    <source>
        <dbReference type="EMBL" id="MFC3862514.1"/>
    </source>
</evidence>
<gene>
    <name evidence="3" type="primary">ureD</name>
    <name evidence="4" type="ORF">ACFOPQ_17260</name>
</gene>
<keyword evidence="2 3" id="KW-0143">Chaperone</keyword>
<protein>
    <recommendedName>
        <fullName evidence="3">Urease accessory protein UreD</fullName>
    </recommendedName>
</protein>
<organism evidence="4 5">
    <name type="scientific">Deinococcus antarcticus</name>
    <dbReference type="NCBI Taxonomy" id="1298767"/>
    <lineage>
        <taxon>Bacteria</taxon>
        <taxon>Thermotogati</taxon>
        <taxon>Deinococcota</taxon>
        <taxon>Deinococci</taxon>
        <taxon>Deinococcales</taxon>
        <taxon>Deinococcaceae</taxon>
        <taxon>Deinococcus</taxon>
    </lineage>
</organism>
<name>A0ABV8AAP6_9DEIO</name>
<dbReference type="RefSeq" id="WP_380080470.1">
    <property type="nucleotide sequence ID" value="NZ_JBHRZF010000200.1"/>
</dbReference>
<sequence>MSLLSRTRFGLLDLHFAVRRGKTVLLRDVQKAPLMIVRPFTLPCGTLMVFIVNPTGGVLGGDHSEIRVQVDSGARVLLLTQSGTRLQPSPGGEVATQDIHFTVQEGARLEYYPERTIPFARSRFRQTLQAELEDGAEFGLTESLATGRVHMGERLQFEEYRSQVQVWQDGRRSYLDRQHLEPGDYTRSPGILSAADYVTSGVWVAPRITPEQITLEQITLERITLERITPERIEITAGRPPMAVGMSRGGAVWLRAAAPAGLELDQAVKQTTQRLRAHLFQATPLHIRR</sequence>